<proteinExistence type="predicted"/>
<dbReference type="RefSeq" id="WP_162466537.1">
    <property type="nucleotide sequence ID" value="NZ_WIXO01000001.1"/>
</dbReference>
<reference evidence="1 2" key="1">
    <citation type="submission" date="2019-11" db="EMBL/GenBank/DDBJ databases">
        <authorList>
            <person name="Yuan L."/>
        </authorList>
    </citation>
    <scope>NUCLEOTIDE SEQUENCE [LARGE SCALE GENOMIC DNA]</scope>
    <source>
        <strain evidence="1 2">TRM43335</strain>
    </source>
</reference>
<dbReference type="EMBL" id="WIXO01000001">
    <property type="protein sequence ID" value="MTE21679.1"/>
    <property type="molecule type" value="Genomic_DNA"/>
</dbReference>
<organism evidence="1 2">
    <name type="scientific">Streptomyces taklimakanensis</name>
    <dbReference type="NCBI Taxonomy" id="2569853"/>
    <lineage>
        <taxon>Bacteria</taxon>
        <taxon>Bacillati</taxon>
        <taxon>Actinomycetota</taxon>
        <taxon>Actinomycetes</taxon>
        <taxon>Kitasatosporales</taxon>
        <taxon>Streptomycetaceae</taxon>
        <taxon>Streptomyces</taxon>
    </lineage>
</organism>
<dbReference type="Proteomes" id="UP000473014">
    <property type="component" value="Unassembled WGS sequence"/>
</dbReference>
<accession>A0A6G2BHY2</accession>
<gene>
    <name evidence="1" type="ORF">F0L17_21710</name>
</gene>
<comment type="caution">
    <text evidence="1">The sequence shown here is derived from an EMBL/GenBank/DDBJ whole genome shotgun (WGS) entry which is preliminary data.</text>
</comment>
<keyword evidence="2" id="KW-1185">Reference proteome</keyword>
<dbReference type="AlphaFoldDB" id="A0A6G2BHY2"/>
<evidence type="ECO:0000313" key="2">
    <source>
        <dbReference type="Proteomes" id="UP000473014"/>
    </source>
</evidence>
<sequence>MLLYTTRGCFRNPTRGLGRIMARARVAAPVRVLPEPVRFGDREFTEGCALEIEALAPFRAGRVLRDLVPRLSVFPDPASRSVRLRRTALTVPERDAELIERELAPHLVPYADAIDGYRAV</sequence>
<name>A0A6G2BHY2_9ACTN</name>
<evidence type="ECO:0000313" key="1">
    <source>
        <dbReference type="EMBL" id="MTE21679.1"/>
    </source>
</evidence>
<protein>
    <submittedName>
        <fullName evidence="1">Uncharacterized protein</fullName>
    </submittedName>
</protein>